<dbReference type="Pfam" id="PF19575">
    <property type="entry name" value="HTH_58"/>
    <property type="match status" value="1"/>
</dbReference>
<dbReference type="Proteomes" id="UP001205311">
    <property type="component" value="Unassembled WGS sequence"/>
</dbReference>
<feature type="domain" description="Helix-turn-helix" evidence="1">
    <location>
        <begin position="4"/>
        <end position="62"/>
    </location>
</feature>
<dbReference type="RefSeq" id="WP_253670119.1">
    <property type="nucleotide sequence ID" value="NZ_JAMTCP010000014.1"/>
</dbReference>
<dbReference type="EMBL" id="JAMTCP010000014">
    <property type="protein sequence ID" value="MCP2259130.1"/>
    <property type="molecule type" value="Genomic_DNA"/>
</dbReference>
<name>A0ABT1HUM8_STRSD</name>
<sequence length="69" mass="7794">MQPAARITGRLRQQVAADLKKKYEKGASIRSLARSTGRSYGFVHKVLIEAGVQLRGRGGDRRKTTRKRR</sequence>
<evidence type="ECO:0000313" key="2">
    <source>
        <dbReference type="EMBL" id="MCP2259130.1"/>
    </source>
</evidence>
<evidence type="ECO:0000259" key="1">
    <source>
        <dbReference type="Pfam" id="PF19575"/>
    </source>
</evidence>
<gene>
    <name evidence="2" type="ORF">LX15_002831</name>
</gene>
<organism evidence="2 3">
    <name type="scientific">Streptoalloteichus tenebrarius (strain ATCC 17920 / DSM 40477 / JCM 4838 / CBS 697.72 / NBRC 16177 / NCIMB 11028 / NRRL B-12390 / A12253. 1 / ISP 5477)</name>
    <name type="common">Streptomyces tenebrarius</name>
    <dbReference type="NCBI Taxonomy" id="1933"/>
    <lineage>
        <taxon>Bacteria</taxon>
        <taxon>Bacillati</taxon>
        <taxon>Actinomycetota</taxon>
        <taxon>Actinomycetes</taxon>
        <taxon>Pseudonocardiales</taxon>
        <taxon>Pseudonocardiaceae</taxon>
        <taxon>Streptoalloteichus</taxon>
    </lineage>
</organism>
<reference evidence="2 3" key="1">
    <citation type="submission" date="2022-06" db="EMBL/GenBank/DDBJ databases">
        <title>Genomic Encyclopedia of Archaeal and Bacterial Type Strains, Phase II (KMG-II): from individual species to whole genera.</title>
        <authorList>
            <person name="Goeker M."/>
        </authorList>
    </citation>
    <scope>NUCLEOTIDE SEQUENCE [LARGE SCALE GENOMIC DNA]</scope>
    <source>
        <strain evidence="2 3">DSM 40477</strain>
    </source>
</reference>
<protein>
    <recommendedName>
        <fullName evidence="1">Helix-turn-helix domain-containing protein</fullName>
    </recommendedName>
</protein>
<comment type="caution">
    <text evidence="2">The sequence shown here is derived from an EMBL/GenBank/DDBJ whole genome shotgun (WGS) entry which is preliminary data.</text>
</comment>
<keyword evidence="3" id="KW-1185">Reference proteome</keyword>
<accession>A0ABT1HUM8</accession>
<proteinExistence type="predicted"/>
<evidence type="ECO:0000313" key="3">
    <source>
        <dbReference type="Proteomes" id="UP001205311"/>
    </source>
</evidence>
<dbReference type="InterPro" id="IPR045745">
    <property type="entry name" value="HTH_58_Actinobacteria-type"/>
</dbReference>
<dbReference type="Gene3D" id="1.10.10.60">
    <property type="entry name" value="Homeodomain-like"/>
    <property type="match status" value="1"/>
</dbReference>